<comment type="caution">
    <text evidence="8">The sequence shown here is derived from an EMBL/GenBank/DDBJ whole genome shotgun (WGS) entry which is preliminary data.</text>
</comment>
<feature type="region of interest" description="Disordered" evidence="7">
    <location>
        <begin position="119"/>
        <end position="158"/>
    </location>
</feature>
<dbReference type="SUPFAM" id="SSF64263">
    <property type="entry name" value="Prokaryotic ribosomal protein L17"/>
    <property type="match status" value="1"/>
</dbReference>
<dbReference type="InterPro" id="IPR036373">
    <property type="entry name" value="Ribosomal_bL17_sf"/>
</dbReference>
<reference evidence="8 9" key="1">
    <citation type="journal article" date="2016" name="Nat. Commun.">
        <title>Thousands of microbial genomes shed light on interconnected biogeochemical processes in an aquifer system.</title>
        <authorList>
            <person name="Anantharaman K."/>
            <person name="Brown C.T."/>
            <person name="Hug L.A."/>
            <person name="Sharon I."/>
            <person name="Castelle C.J."/>
            <person name="Probst A.J."/>
            <person name="Thomas B.C."/>
            <person name="Singh A."/>
            <person name="Wilkins M.J."/>
            <person name="Karaoz U."/>
            <person name="Brodie E.L."/>
            <person name="Williams K.H."/>
            <person name="Hubbard S.S."/>
            <person name="Banfield J.F."/>
        </authorList>
    </citation>
    <scope>NUCLEOTIDE SEQUENCE [LARGE SCALE GENOMIC DNA]</scope>
</reference>
<proteinExistence type="inferred from homology"/>
<feature type="compositionally biased region" description="Basic and acidic residues" evidence="7">
    <location>
        <begin position="119"/>
        <end position="134"/>
    </location>
</feature>
<sequence>MRHRVHGTNLNIDTDHRKALNRFLATSFIEKGYAVTTLAKARFVRPYVEKLVTKAKAGPTSLSSLKASLNTRFAIDTLLHTVAPKFASRNGGFTKMSKLGFREGDNAPLAKLEWSEKVDYGKSKEKGKEKESVKNKVVKSGETQKASPKVAKVKEAKK</sequence>
<evidence type="ECO:0000256" key="3">
    <source>
        <dbReference type="ARBA" id="ARBA00023274"/>
    </source>
</evidence>
<dbReference type="GO" id="GO:0003735">
    <property type="term" value="F:structural constituent of ribosome"/>
    <property type="evidence" value="ECO:0007669"/>
    <property type="project" value="InterPro"/>
</dbReference>
<dbReference type="InterPro" id="IPR000456">
    <property type="entry name" value="Ribosomal_bL17"/>
</dbReference>
<keyword evidence="2 5" id="KW-0689">Ribosomal protein</keyword>
<accession>A0A1F4VD12</accession>
<dbReference type="PANTHER" id="PTHR14413">
    <property type="entry name" value="RIBOSOMAL PROTEIN L17"/>
    <property type="match status" value="1"/>
</dbReference>
<dbReference type="PANTHER" id="PTHR14413:SF16">
    <property type="entry name" value="LARGE RIBOSOMAL SUBUNIT PROTEIN BL17M"/>
    <property type="match status" value="1"/>
</dbReference>
<dbReference type="NCBIfam" id="TIGR00059">
    <property type="entry name" value="L17"/>
    <property type="match status" value="1"/>
</dbReference>
<evidence type="ECO:0000256" key="6">
    <source>
        <dbReference type="RuleBase" id="RU000661"/>
    </source>
</evidence>
<evidence type="ECO:0000256" key="5">
    <source>
        <dbReference type="RuleBase" id="RU000660"/>
    </source>
</evidence>
<keyword evidence="3 5" id="KW-0687">Ribonucleoprotein</keyword>
<name>A0A1F4VD12_UNCKA</name>
<evidence type="ECO:0000313" key="9">
    <source>
        <dbReference type="Proteomes" id="UP000176504"/>
    </source>
</evidence>
<evidence type="ECO:0000313" key="8">
    <source>
        <dbReference type="EMBL" id="OGC55142.1"/>
    </source>
</evidence>
<gene>
    <name evidence="8" type="ORF">A3A78_04160</name>
</gene>
<dbReference type="Proteomes" id="UP000176504">
    <property type="component" value="Unassembled WGS sequence"/>
</dbReference>
<evidence type="ECO:0000256" key="2">
    <source>
        <dbReference type="ARBA" id="ARBA00022980"/>
    </source>
</evidence>
<evidence type="ECO:0000256" key="4">
    <source>
        <dbReference type="ARBA" id="ARBA00035494"/>
    </source>
</evidence>
<evidence type="ECO:0000256" key="7">
    <source>
        <dbReference type="SAM" id="MobiDB-lite"/>
    </source>
</evidence>
<organism evidence="8 9">
    <name type="scientific">candidate division WWE3 bacterium RIFCSPLOWO2_01_FULL_41_18</name>
    <dbReference type="NCBI Taxonomy" id="1802625"/>
    <lineage>
        <taxon>Bacteria</taxon>
        <taxon>Katanobacteria</taxon>
    </lineage>
</organism>
<comment type="similarity">
    <text evidence="1 5">Belongs to the bacterial ribosomal protein bL17 family.</text>
</comment>
<protein>
    <recommendedName>
        <fullName evidence="4 6">50S ribosomal protein L17</fullName>
    </recommendedName>
</protein>
<dbReference type="EMBL" id="MEVI01000003">
    <property type="protein sequence ID" value="OGC55142.1"/>
    <property type="molecule type" value="Genomic_DNA"/>
</dbReference>
<dbReference type="AlphaFoldDB" id="A0A1F4VD12"/>
<evidence type="ECO:0000256" key="1">
    <source>
        <dbReference type="ARBA" id="ARBA00008777"/>
    </source>
</evidence>
<dbReference type="GO" id="GO:0006412">
    <property type="term" value="P:translation"/>
    <property type="evidence" value="ECO:0007669"/>
    <property type="project" value="InterPro"/>
</dbReference>
<dbReference type="Gene3D" id="3.90.1030.10">
    <property type="entry name" value="Ribosomal protein L17"/>
    <property type="match status" value="1"/>
</dbReference>
<dbReference type="GO" id="GO:0022625">
    <property type="term" value="C:cytosolic large ribosomal subunit"/>
    <property type="evidence" value="ECO:0007669"/>
    <property type="project" value="TreeGrafter"/>
</dbReference>
<dbReference type="Pfam" id="PF01196">
    <property type="entry name" value="Ribosomal_L17"/>
    <property type="match status" value="1"/>
</dbReference>